<organism evidence="1">
    <name type="scientific">Arundo donax</name>
    <name type="common">Giant reed</name>
    <name type="synonym">Donax arundinaceus</name>
    <dbReference type="NCBI Taxonomy" id="35708"/>
    <lineage>
        <taxon>Eukaryota</taxon>
        <taxon>Viridiplantae</taxon>
        <taxon>Streptophyta</taxon>
        <taxon>Embryophyta</taxon>
        <taxon>Tracheophyta</taxon>
        <taxon>Spermatophyta</taxon>
        <taxon>Magnoliopsida</taxon>
        <taxon>Liliopsida</taxon>
        <taxon>Poales</taxon>
        <taxon>Poaceae</taxon>
        <taxon>PACMAD clade</taxon>
        <taxon>Arundinoideae</taxon>
        <taxon>Arundineae</taxon>
        <taxon>Arundo</taxon>
    </lineage>
</organism>
<dbReference type="EMBL" id="GBRH01229634">
    <property type="protein sequence ID" value="JAD68261.1"/>
    <property type="molecule type" value="Transcribed_RNA"/>
</dbReference>
<dbReference type="AlphaFoldDB" id="A0A0A9BY67"/>
<sequence>MHWISAKHKCQDQTPFYNN</sequence>
<accession>A0A0A9BY67</accession>
<reference evidence="1" key="1">
    <citation type="submission" date="2014-09" db="EMBL/GenBank/DDBJ databases">
        <authorList>
            <person name="Magalhaes I.L.F."/>
            <person name="Oliveira U."/>
            <person name="Santos F.R."/>
            <person name="Vidigal T.H.D.A."/>
            <person name="Brescovit A.D."/>
            <person name="Santos A.J."/>
        </authorList>
    </citation>
    <scope>NUCLEOTIDE SEQUENCE</scope>
    <source>
        <tissue evidence="1">Shoot tissue taken approximately 20 cm above the soil surface</tissue>
    </source>
</reference>
<proteinExistence type="predicted"/>
<name>A0A0A9BY67_ARUDO</name>
<evidence type="ECO:0000313" key="1">
    <source>
        <dbReference type="EMBL" id="JAD68261.1"/>
    </source>
</evidence>
<protein>
    <submittedName>
        <fullName evidence="1">Uncharacterized protein</fullName>
    </submittedName>
</protein>
<reference evidence="1" key="2">
    <citation type="journal article" date="2015" name="Data Brief">
        <title>Shoot transcriptome of the giant reed, Arundo donax.</title>
        <authorList>
            <person name="Barrero R.A."/>
            <person name="Guerrero F.D."/>
            <person name="Moolhuijzen P."/>
            <person name="Goolsby J.A."/>
            <person name="Tidwell J."/>
            <person name="Bellgard S.E."/>
            <person name="Bellgard M.I."/>
        </authorList>
    </citation>
    <scope>NUCLEOTIDE SEQUENCE</scope>
    <source>
        <tissue evidence="1">Shoot tissue taken approximately 20 cm above the soil surface</tissue>
    </source>
</reference>